<name>A0AA44Y5H7_BURVI</name>
<protein>
    <submittedName>
        <fullName evidence="1">Uncharacterized protein</fullName>
    </submittedName>
</protein>
<comment type="caution">
    <text evidence="1">The sequence shown here is derived from an EMBL/GenBank/DDBJ whole genome shotgun (WGS) entry which is preliminary data.</text>
</comment>
<proteinExistence type="predicted"/>
<accession>A0AA44Y5H7</accession>
<dbReference type="Proteomes" id="UP000237632">
    <property type="component" value="Unassembled WGS sequence"/>
</dbReference>
<evidence type="ECO:0000313" key="2">
    <source>
        <dbReference type="Proteomes" id="UP000237632"/>
    </source>
</evidence>
<sequence length="94" mass="10606">MCFVRGLWHVTCTLHEPDECHDGAEQIGVDGTAKLSEPPTANYASIDRSHRTICRTEHRRGNTRIINTAWTAAIFLRAIKMTSPSRRPGFLQTQ</sequence>
<reference evidence="1 2" key="1">
    <citation type="submission" date="2018-03" db="EMBL/GenBank/DDBJ databases">
        <authorList>
            <person name="Nguyen K."/>
            <person name="Fouts D."/>
            <person name="Sutton G."/>
        </authorList>
    </citation>
    <scope>NUCLEOTIDE SEQUENCE [LARGE SCALE GENOMIC DNA]</scope>
    <source>
        <strain evidence="1 2">AU3578</strain>
    </source>
</reference>
<organism evidence="1 2">
    <name type="scientific">Burkholderia vietnamiensis</name>
    <dbReference type="NCBI Taxonomy" id="60552"/>
    <lineage>
        <taxon>Bacteria</taxon>
        <taxon>Pseudomonadati</taxon>
        <taxon>Pseudomonadota</taxon>
        <taxon>Betaproteobacteria</taxon>
        <taxon>Burkholderiales</taxon>
        <taxon>Burkholderiaceae</taxon>
        <taxon>Burkholderia</taxon>
        <taxon>Burkholderia cepacia complex</taxon>
    </lineage>
</organism>
<dbReference type="AlphaFoldDB" id="A0AA44Y5H7"/>
<evidence type="ECO:0000313" key="1">
    <source>
        <dbReference type="EMBL" id="PRH44270.1"/>
    </source>
</evidence>
<gene>
    <name evidence="1" type="ORF">C6T65_00220</name>
</gene>
<dbReference type="EMBL" id="PVHK01000003">
    <property type="protein sequence ID" value="PRH44270.1"/>
    <property type="molecule type" value="Genomic_DNA"/>
</dbReference>